<feature type="domain" description="Viral coat protein P2 C-terminal" evidence="2">
    <location>
        <begin position="152"/>
        <end position="271"/>
    </location>
</feature>
<keyword evidence="4" id="KW-1185">Reference proteome</keyword>
<evidence type="ECO:0000313" key="4">
    <source>
        <dbReference type="Proteomes" id="UP000028878"/>
    </source>
</evidence>
<feature type="domain" description="Viral coat protein P2 N-terminal" evidence="1">
    <location>
        <begin position="12"/>
        <end position="129"/>
    </location>
</feature>
<dbReference type="InterPro" id="IPR057915">
    <property type="entry name" value="P2_C"/>
</dbReference>
<dbReference type="Pfam" id="PF18628">
    <property type="entry name" value="P2_N"/>
    <property type="match status" value="1"/>
</dbReference>
<organism evidence="3 4">
    <name type="scientific">Hydrogenophaga intermedia</name>
    <dbReference type="NCBI Taxonomy" id="65786"/>
    <lineage>
        <taxon>Bacteria</taxon>
        <taxon>Pseudomonadati</taxon>
        <taxon>Pseudomonadota</taxon>
        <taxon>Betaproteobacteria</taxon>
        <taxon>Burkholderiales</taxon>
        <taxon>Comamonadaceae</taxon>
        <taxon>Hydrogenophaga</taxon>
    </lineage>
</organism>
<accession>A0A1L1PHM5</accession>
<name>A0A1L1PHM5_HYDIT</name>
<evidence type="ECO:0000259" key="1">
    <source>
        <dbReference type="Pfam" id="PF18628"/>
    </source>
</evidence>
<dbReference type="Gene3D" id="2.60.120.730">
    <property type="match status" value="2"/>
</dbReference>
<dbReference type="EMBL" id="CCAE010000011">
    <property type="protein sequence ID" value="CDN87493.1"/>
    <property type="molecule type" value="Genomic_DNA"/>
</dbReference>
<protein>
    <submittedName>
        <fullName evidence="3">Uncharacterized protein</fullName>
    </submittedName>
</protein>
<dbReference type="AlphaFoldDB" id="A0A1L1PHM5"/>
<dbReference type="InterPro" id="IPR053751">
    <property type="entry name" value="Viral_Major_Capsid_sf"/>
</dbReference>
<dbReference type="Proteomes" id="UP000028878">
    <property type="component" value="Unassembled WGS sequence"/>
</dbReference>
<dbReference type="Pfam" id="PF25513">
    <property type="entry name" value="P2_C"/>
    <property type="match status" value="1"/>
</dbReference>
<evidence type="ECO:0000259" key="2">
    <source>
        <dbReference type="Pfam" id="PF25513"/>
    </source>
</evidence>
<reference evidence="4" key="1">
    <citation type="submission" date="2014-11" db="EMBL/GenBank/DDBJ databases">
        <title>Draft genome sequence of Hydrogenophaga intermedia S1.</title>
        <authorList>
            <person name="Gan H.M."/>
            <person name="Chew T.H."/>
            <person name="Stolz A."/>
        </authorList>
    </citation>
    <scope>NUCLEOTIDE SEQUENCE [LARGE SCALE GENOMIC DNA]</scope>
    <source>
        <strain evidence="4">S1</strain>
    </source>
</reference>
<evidence type="ECO:0000313" key="3">
    <source>
        <dbReference type="EMBL" id="CDN87493.1"/>
    </source>
</evidence>
<dbReference type="RefSeq" id="WP_035621377.1">
    <property type="nucleotide sequence ID" value="NZ_CCAE010000011.1"/>
</dbReference>
<sequence>MSVGKLTRYGLPFSNVVPSGTATNQVTPGRTLENLRLKLGGTALTKAMISLLKLKANGKVILEATGAQLDAINAYRGESTAAAFLDIQFADYSMIAELDRMVGAFDTSQGIANITSEVTIAGATAPVITPILIESAQQKTRDGAAAPFAALISKLLSYPFSQSTGGRLAVNLPFGNTGSIIKRIHVFHTGTVTGATMKEDGLVIHESVAAENSFDQTKAKRVPQANVYTIDFVLDGNIKKALDTRNAKSLEFLLDFSGAGSGTVLVEYLDPLGNL</sequence>
<gene>
    <name evidence="3" type="ORF">BN948_01915</name>
</gene>
<proteinExistence type="predicted"/>
<dbReference type="InterPro" id="IPR041377">
    <property type="entry name" value="P2_N"/>
</dbReference>